<dbReference type="AlphaFoldDB" id="A0A2J8MEU0"/>
<protein>
    <submittedName>
        <fullName evidence="2">RAPGEF5 isoform 7</fullName>
    </submittedName>
</protein>
<dbReference type="EMBL" id="NBAG03000259">
    <property type="protein sequence ID" value="PNI58021.1"/>
    <property type="molecule type" value="Genomic_DNA"/>
</dbReference>
<evidence type="ECO:0000313" key="2">
    <source>
        <dbReference type="EMBL" id="PNI58021.1"/>
    </source>
</evidence>
<evidence type="ECO:0000313" key="3">
    <source>
        <dbReference type="Proteomes" id="UP000236370"/>
    </source>
</evidence>
<sequence>MGSSRLRVFDPHLERKDSAAALSDRELPLPTFDVPYFKYIDEEDEDDEWSSRSQSSTEDDSVDSLLSDRYVVVSGTPEKILEHLLNDLHLEEVQDKETVIPTPGITCVTSAMCSQSQADQDFMA</sequence>
<gene>
    <name evidence="2" type="ORF">CK820_G0021383</name>
</gene>
<reference evidence="2 3" key="1">
    <citation type="submission" date="2017-12" db="EMBL/GenBank/DDBJ databases">
        <title>High-resolution comparative analysis of great ape genomes.</title>
        <authorList>
            <person name="Pollen A."/>
            <person name="Hastie A."/>
            <person name="Hormozdiari F."/>
            <person name="Dougherty M."/>
            <person name="Liu R."/>
            <person name="Chaisson M."/>
            <person name="Hoppe E."/>
            <person name="Hill C."/>
            <person name="Pang A."/>
            <person name="Hillier L."/>
            <person name="Baker C."/>
            <person name="Armstrong J."/>
            <person name="Shendure J."/>
            <person name="Paten B."/>
            <person name="Wilson R."/>
            <person name="Chao H."/>
            <person name="Schneider V."/>
            <person name="Ventura M."/>
            <person name="Kronenberg Z."/>
            <person name="Murali S."/>
            <person name="Gordon D."/>
            <person name="Cantsilieris S."/>
            <person name="Munson K."/>
            <person name="Nelson B."/>
            <person name="Raja A."/>
            <person name="Underwood J."/>
            <person name="Diekhans M."/>
            <person name="Fiddes I."/>
            <person name="Haussler D."/>
            <person name="Eichler E."/>
        </authorList>
    </citation>
    <scope>NUCLEOTIDE SEQUENCE [LARGE SCALE GENOMIC DNA]</scope>
    <source>
        <strain evidence="2">Yerkes chimp pedigree #C0471</strain>
    </source>
</reference>
<accession>A0A2J8MEU0</accession>
<evidence type="ECO:0000256" key="1">
    <source>
        <dbReference type="SAM" id="MobiDB-lite"/>
    </source>
</evidence>
<dbReference type="Proteomes" id="UP000236370">
    <property type="component" value="Unassembled WGS sequence"/>
</dbReference>
<name>A0A2J8MEU0_PANTR</name>
<feature type="region of interest" description="Disordered" evidence="1">
    <location>
        <begin position="43"/>
        <end position="63"/>
    </location>
</feature>
<proteinExistence type="predicted"/>
<organism evidence="2 3">
    <name type="scientific">Pan troglodytes</name>
    <name type="common">Chimpanzee</name>
    <dbReference type="NCBI Taxonomy" id="9598"/>
    <lineage>
        <taxon>Eukaryota</taxon>
        <taxon>Metazoa</taxon>
        <taxon>Chordata</taxon>
        <taxon>Craniata</taxon>
        <taxon>Vertebrata</taxon>
        <taxon>Euteleostomi</taxon>
        <taxon>Mammalia</taxon>
        <taxon>Eutheria</taxon>
        <taxon>Euarchontoglires</taxon>
        <taxon>Primates</taxon>
        <taxon>Haplorrhini</taxon>
        <taxon>Catarrhini</taxon>
        <taxon>Hominidae</taxon>
        <taxon>Pan</taxon>
    </lineage>
</organism>
<dbReference type="Gene3D" id="1.20.870.10">
    <property type="entry name" value="Son of sevenless (SoS) protein Chain: S domain 1"/>
    <property type="match status" value="1"/>
</dbReference>
<comment type="caution">
    <text evidence="2">The sequence shown here is derived from an EMBL/GenBank/DDBJ whole genome shotgun (WGS) entry which is preliminary data.</text>
</comment>